<dbReference type="GO" id="GO:0016020">
    <property type="term" value="C:membrane"/>
    <property type="evidence" value="ECO:0007669"/>
    <property type="project" value="TreeGrafter"/>
</dbReference>
<dbReference type="InterPro" id="IPR000073">
    <property type="entry name" value="AB_hydrolase_1"/>
</dbReference>
<dbReference type="Gene3D" id="3.40.50.1820">
    <property type="entry name" value="alpha/beta hydrolase"/>
    <property type="match status" value="1"/>
</dbReference>
<keyword evidence="2" id="KW-0378">Hydrolase</keyword>
<dbReference type="InterPro" id="IPR029058">
    <property type="entry name" value="AB_hydrolase_fold"/>
</dbReference>
<organism evidence="2 3">
    <name type="scientific">Mycolicibacterium brumae</name>
    <dbReference type="NCBI Taxonomy" id="85968"/>
    <lineage>
        <taxon>Bacteria</taxon>
        <taxon>Bacillati</taxon>
        <taxon>Actinomycetota</taxon>
        <taxon>Actinomycetes</taxon>
        <taxon>Mycobacteriales</taxon>
        <taxon>Mycobacteriaceae</taxon>
        <taxon>Mycolicibacterium</taxon>
    </lineage>
</organism>
<dbReference type="STRING" id="85968.GCA_900073015_02561"/>
<dbReference type="Pfam" id="PF00561">
    <property type="entry name" value="Abhydrolase_1"/>
    <property type="match status" value="1"/>
</dbReference>
<evidence type="ECO:0000259" key="1">
    <source>
        <dbReference type="Pfam" id="PF00561"/>
    </source>
</evidence>
<dbReference type="PANTHER" id="PTHR43798:SF33">
    <property type="entry name" value="HYDROLASE, PUTATIVE (AFU_ORTHOLOGUE AFUA_2G14860)-RELATED"/>
    <property type="match status" value="1"/>
</dbReference>
<dbReference type="EMBL" id="PDCN02000022">
    <property type="protein sequence ID" value="PIB73947.1"/>
    <property type="molecule type" value="Genomic_DNA"/>
</dbReference>
<dbReference type="PANTHER" id="PTHR43798">
    <property type="entry name" value="MONOACYLGLYCEROL LIPASE"/>
    <property type="match status" value="1"/>
</dbReference>
<proteinExistence type="predicted"/>
<dbReference type="SUPFAM" id="SSF53474">
    <property type="entry name" value="alpha/beta-Hydrolases"/>
    <property type="match status" value="1"/>
</dbReference>
<dbReference type="InterPro" id="IPR050266">
    <property type="entry name" value="AB_hydrolase_sf"/>
</dbReference>
<sequence length="298" mass="32188">MPPSRNVDVRGPDGTRLHTQVFGPDDGYPIVLAHGYTCAIGVWREQIADLARDHKVIAYDHRGHGRSGVPARGHYSLNHLAADLQAVLDTTLQPGQKAVLAGHSMGGMAVAAWSERYAHKVADRADGVALINSSTGDVVRQIDLLNTQGRLAGGRAVVAQRVVRHLGRVPAVRIAHKPTARLVSDVVVGADAHPEVHALMHNVVLSTHRIPRGEFGRMLVEKLDRKHIRLDALTVPTLVIGGAADRLLPIGASYRIAELTPNLFDSVVLPGGHCTILEYPDEVNRHLRRLIDTATASS</sequence>
<dbReference type="AlphaFoldDB" id="A0A2G5P6Q9"/>
<evidence type="ECO:0000313" key="3">
    <source>
        <dbReference type="Proteomes" id="UP000230551"/>
    </source>
</evidence>
<evidence type="ECO:0000313" key="2">
    <source>
        <dbReference type="EMBL" id="PIB73947.1"/>
    </source>
</evidence>
<comment type="caution">
    <text evidence="2">The sequence shown here is derived from an EMBL/GenBank/DDBJ whole genome shotgun (WGS) entry which is preliminary data.</text>
</comment>
<gene>
    <name evidence="2" type="ORF">CQY22_015040</name>
</gene>
<feature type="domain" description="AB hydrolase-1" evidence="1">
    <location>
        <begin position="28"/>
        <end position="278"/>
    </location>
</feature>
<protein>
    <submittedName>
        <fullName evidence="2">Alpha/beta hydrolase</fullName>
    </submittedName>
</protein>
<dbReference type="GO" id="GO:0016787">
    <property type="term" value="F:hydrolase activity"/>
    <property type="evidence" value="ECO:0007669"/>
    <property type="project" value="UniProtKB-KW"/>
</dbReference>
<keyword evidence="3" id="KW-1185">Reference proteome</keyword>
<reference evidence="2 3" key="1">
    <citation type="journal article" date="2017" name="Infect. Genet. Evol.">
        <title>The new phylogeny of the genus Mycobacterium: The old and the news.</title>
        <authorList>
            <person name="Tortoli E."/>
            <person name="Fedrizzi T."/>
            <person name="Meehan C.J."/>
            <person name="Trovato A."/>
            <person name="Grottola A."/>
            <person name="Giacobazzi E."/>
            <person name="Serpini G.F."/>
            <person name="Tagliazucchi S."/>
            <person name="Fabio A."/>
            <person name="Bettua C."/>
            <person name="Bertorelli R."/>
            <person name="Frascaro F."/>
            <person name="De Sanctis V."/>
            <person name="Pecorari M."/>
            <person name="Jousson O."/>
            <person name="Segata N."/>
            <person name="Cirillo D.M."/>
        </authorList>
    </citation>
    <scope>NUCLEOTIDE SEQUENCE [LARGE SCALE GENOMIC DNA]</scope>
    <source>
        <strain evidence="2 3">CIP1034565</strain>
    </source>
</reference>
<dbReference type="Proteomes" id="UP000230551">
    <property type="component" value="Unassembled WGS sequence"/>
</dbReference>
<accession>A0A2G5P6Q9</accession>
<dbReference type="OrthoDB" id="5422338at2"/>
<name>A0A2G5P6Q9_9MYCO</name>